<dbReference type="GO" id="GO:0005634">
    <property type="term" value="C:nucleus"/>
    <property type="evidence" value="ECO:0007669"/>
    <property type="project" value="TreeGrafter"/>
</dbReference>
<evidence type="ECO:0000256" key="5">
    <source>
        <dbReference type="ARBA" id="ARBA00022833"/>
    </source>
</evidence>
<dbReference type="EMBL" id="CAJNOM010001402">
    <property type="protein sequence ID" value="CAF1606513.1"/>
    <property type="molecule type" value="Genomic_DNA"/>
</dbReference>
<keyword evidence="2" id="KW-0479">Metal-binding</keyword>
<evidence type="ECO:0000256" key="3">
    <source>
        <dbReference type="ARBA" id="ARBA00022771"/>
    </source>
</evidence>
<dbReference type="Gene3D" id="1.20.1280.50">
    <property type="match status" value="1"/>
</dbReference>
<sequence length="313" mass="35704">MSSQVSDENNDSYNDLFNSLMPIGSRLDSGYLTFSSPCTTSPSRLSPSSVILNQLDSPVSEHDIQSPINAAKQKFVSSIDYEHYRTSRKHFDILTQIHHRNAYHLIDEILRNLSNNDLYHCSYVCRKWHLILKDHSKRKQTKNVKRNLFNSHNKTPMRKTKLTSTPMQTITNLLDTKTIIPLIIETTMDENILPSTPSQHQIFTSSPENNNVHLTASTMTFRYGYLKYLHGPTVPKRCPLCAYVSIVDVNDQHGVCTNPLCRNNFCQCCSGPYHPSSPCKATTGPIKSPWRQRPAVSPIFSHKTRGNLRRLLM</sequence>
<dbReference type="InterPro" id="IPR047147">
    <property type="entry name" value="FBX5_43"/>
</dbReference>
<feature type="domain" description="ZBR-type" evidence="6">
    <location>
        <begin position="234"/>
        <end position="282"/>
    </location>
</feature>
<dbReference type="UniPathway" id="UPA00143"/>
<protein>
    <recommendedName>
        <fullName evidence="6">ZBR-type domain-containing protein</fullName>
    </recommendedName>
</protein>
<keyword evidence="3" id="KW-0863">Zinc-finger</keyword>
<dbReference type="InterPro" id="IPR001810">
    <property type="entry name" value="F-box_dom"/>
</dbReference>
<evidence type="ECO:0000313" key="8">
    <source>
        <dbReference type="EMBL" id="CAF1606513.1"/>
    </source>
</evidence>
<dbReference type="PANTHER" id="PTHR15493">
    <property type="entry name" value="F-BOX ONLY PROTEIN 5 AND 43"/>
    <property type="match status" value="1"/>
</dbReference>
<evidence type="ECO:0000259" key="6">
    <source>
        <dbReference type="PROSITE" id="PS51872"/>
    </source>
</evidence>
<dbReference type="OrthoDB" id="9984940at2759"/>
<organism evidence="7 10">
    <name type="scientific">Adineta steineri</name>
    <dbReference type="NCBI Taxonomy" id="433720"/>
    <lineage>
        <taxon>Eukaryota</taxon>
        <taxon>Metazoa</taxon>
        <taxon>Spiralia</taxon>
        <taxon>Gnathifera</taxon>
        <taxon>Rotifera</taxon>
        <taxon>Eurotatoria</taxon>
        <taxon>Bdelloidea</taxon>
        <taxon>Adinetida</taxon>
        <taxon>Adinetidae</taxon>
        <taxon>Adineta</taxon>
    </lineage>
</organism>
<keyword evidence="5" id="KW-0862">Zinc</keyword>
<dbReference type="AlphaFoldDB" id="A0A815JAM5"/>
<dbReference type="EMBL" id="CAJNOI010001059">
    <property type="protein sequence ID" value="CAF1378167.1"/>
    <property type="molecule type" value="Genomic_DNA"/>
</dbReference>
<dbReference type="GO" id="GO:0007088">
    <property type="term" value="P:regulation of mitotic nuclear division"/>
    <property type="evidence" value="ECO:0007669"/>
    <property type="project" value="InterPro"/>
</dbReference>
<gene>
    <name evidence="7" type="ORF">BJG266_LOCUS36415</name>
    <name evidence="8" type="ORF">QVE165_LOCUS53409</name>
</gene>
<accession>A0A815JAM5</accession>
<evidence type="ECO:0000256" key="2">
    <source>
        <dbReference type="ARBA" id="ARBA00022723"/>
    </source>
</evidence>
<dbReference type="Pfam" id="PF00646">
    <property type="entry name" value="F-box"/>
    <property type="match status" value="1"/>
</dbReference>
<dbReference type="Proteomes" id="UP000663832">
    <property type="component" value="Unassembled WGS sequence"/>
</dbReference>
<dbReference type="InterPro" id="IPR036047">
    <property type="entry name" value="F-box-like_dom_sf"/>
</dbReference>
<dbReference type="InterPro" id="IPR044064">
    <property type="entry name" value="ZF_ZBR"/>
</dbReference>
<comment type="pathway">
    <text evidence="1">Protein modification; protein ubiquitination.</text>
</comment>
<dbReference type="PANTHER" id="PTHR15493:SF9">
    <property type="entry name" value="GH14043P"/>
    <property type="match status" value="1"/>
</dbReference>
<dbReference type="Proteomes" id="UP000663877">
    <property type="component" value="Unassembled WGS sequence"/>
</dbReference>
<dbReference type="SUPFAM" id="SSF81383">
    <property type="entry name" value="F-box domain"/>
    <property type="match status" value="1"/>
</dbReference>
<evidence type="ECO:0000256" key="1">
    <source>
        <dbReference type="ARBA" id="ARBA00004906"/>
    </source>
</evidence>
<proteinExistence type="predicted"/>
<dbReference type="GO" id="GO:0008270">
    <property type="term" value="F:zinc ion binding"/>
    <property type="evidence" value="ECO:0007669"/>
    <property type="project" value="UniProtKB-KW"/>
</dbReference>
<reference evidence="7" key="1">
    <citation type="submission" date="2021-02" db="EMBL/GenBank/DDBJ databases">
        <authorList>
            <person name="Nowell W R."/>
        </authorList>
    </citation>
    <scope>NUCLEOTIDE SEQUENCE</scope>
</reference>
<name>A0A815JAM5_9BILA</name>
<evidence type="ECO:0000313" key="10">
    <source>
        <dbReference type="Proteomes" id="UP000663877"/>
    </source>
</evidence>
<evidence type="ECO:0000313" key="7">
    <source>
        <dbReference type="EMBL" id="CAF1378167.1"/>
    </source>
</evidence>
<dbReference type="GO" id="GO:0045835">
    <property type="term" value="P:negative regulation of meiotic nuclear division"/>
    <property type="evidence" value="ECO:0007669"/>
    <property type="project" value="InterPro"/>
</dbReference>
<dbReference type="Gene3D" id="2.20.25.20">
    <property type="match status" value="1"/>
</dbReference>
<evidence type="ECO:0000256" key="4">
    <source>
        <dbReference type="ARBA" id="ARBA00022786"/>
    </source>
</evidence>
<dbReference type="PROSITE" id="PS51872">
    <property type="entry name" value="ZF_ZBR"/>
    <property type="match status" value="1"/>
</dbReference>
<keyword evidence="4" id="KW-0833">Ubl conjugation pathway</keyword>
<comment type="caution">
    <text evidence="7">The sequence shown here is derived from an EMBL/GenBank/DDBJ whole genome shotgun (WGS) entry which is preliminary data.</text>
</comment>
<dbReference type="GO" id="GO:0016567">
    <property type="term" value="P:protein ubiquitination"/>
    <property type="evidence" value="ECO:0007669"/>
    <property type="project" value="UniProtKB-UniPathway"/>
</dbReference>
<keyword evidence="9" id="KW-1185">Reference proteome</keyword>
<evidence type="ECO:0000313" key="9">
    <source>
        <dbReference type="Proteomes" id="UP000663832"/>
    </source>
</evidence>